<name>A0A0V1M5V2_9BILA</name>
<sequence length="89" mass="9751">MNAPAAMFTWQDAINIFIYNIISKDLLLLIRGCQRKEQINQRSFSFVCSIAASESGCAGHTEQRSSDMGSSSMTGNSSYIGTVSFELLC</sequence>
<dbReference type="EMBL" id="JYDO01000213">
    <property type="protein sequence ID" value="KRZ67024.1"/>
    <property type="molecule type" value="Genomic_DNA"/>
</dbReference>
<gene>
    <name evidence="2" type="ORF">T10_8303</name>
</gene>
<dbReference type="AlphaFoldDB" id="A0A0V1M5V2"/>
<proteinExistence type="predicted"/>
<feature type="region of interest" description="Disordered" evidence="1">
    <location>
        <begin position="59"/>
        <end position="81"/>
    </location>
</feature>
<protein>
    <submittedName>
        <fullName evidence="2">Uncharacterized protein</fullName>
    </submittedName>
</protein>
<feature type="compositionally biased region" description="Polar residues" evidence="1">
    <location>
        <begin position="66"/>
        <end position="81"/>
    </location>
</feature>
<dbReference type="Proteomes" id="UP000054843">
    <property type="component" value="Unassembled WGS sequence"/>
</dbReference>
<comment type="caution">
    <text evidence="2">The sequence shown here is derived from an EMBL/GenBank/DDBJ whole genome shotgun (WGS) entry which is preliminary data.</text>
</comment>
<organism evidence="2 3">
    <name type="scientific">Trichinella papuae</name>
    <dbReference type="NCBI Taxonomy" id="268474"/>
    <lineage>
        <taxon>Eukaryota</taxon>
        <taxon>Metazoa</taxon>
        <taxon>Ecdysozoa</taxon>
        <taxon>Nematoda</taxon>
        <taxon>Enoplea</taxon>
        <taxon>Dorylaimia</taxon>
        <taxon>Trichinellida</taxon>
        <taxon>Trichinellidae</taxon>
        <taxon>Trichinella</taxon>
    </lineage>
</organism>
<evidence type="ECO:0000256" key="1">
    <source>
        <dbReference type="SAM" id="MobiDB-lite"/>
    </source>
</evidence>
<evidence type="ECO:0000313" key="2">
    <source>
        <dbReference type="EMBL" id="KRZ67024.1"/>
    </source>
</evidence>
<reference evidence="2 3" key="1">
    <citation type="submission" date="2015-01" db="EMBL/GenBank/DDBJ databases">
        <title>Evolution of Trichinella species and genotypes.</title>
        <authorList>
            <person name="Korhonen P.K."/>
            <person name="Edoardo P."/>
            <person name="Giuseppe L.R."/>
            <person name="Gasser R.B."/>
        </authorList>
    </citation>
    <scope>NUCLEOTIDE SEQUENCE [LARGE SCALE GENOMIC DNA]</scope>
    <source>
        <strain evidence="2">ISS1980</strain>
    </source>
</reference>
<accession>A0A0V1M5V2</accession>
<evidence type="ECO:0000313" key="3">
    <source>
        <dbReference type="Proteomes" id="UP000054843"/>
    </source>
</evidence>
<keyword evidence="3" id="KW-1185">Reference proteome</keyword>